<gene>
    <name evidence="1" type="ORF">DXH47_05455</name>
</gene>
<evidence type="ECO:0000313" key="1">
    <source>
        <dbReference type="EMBL" id="RXI78955.1"/>
    </source>
</evidence>
<proteinExistence type="predicted"/>
<dbReference type="OrthoDB" id="2321849at2"/>
<name>A0A4Q0VKL3_9LACO</name>
<protein>
    <submittedName>
        <fullName evidence="1">Uncharacterized protein</fullName>
    </submittedName>
</protein>
<reference evidence="1 2" key="1">
    <citation type="submission" date="2018-08" db="EMBL/GenBank/DDBJ databases">
        <title>Lactobacillus suantsai sp. nov., isolated from traditional fermented suan-tsai in Taiwan.</title>
        <authorList>
            <person name="Huang C.-H."/>
        </authorList>
    </citation>
    <scope>NUCLEOTIDE SEQUENCE [LARGE SCALE GENOMIC DNA]</scope>
    <source>
        <strain evidence="1 2">BCRC 12945</strain>
    </source>
</reference>
<accession>A0A4Q0VKL3</accession>
<dbReference type="Proteomes" id="UP000290602">
    <property type="component" value="Unassembled WGS sequence"/>
</dbReference>
<comment type="caution">
    <text evidence="1">The sequence shown here is derived from an EMBL/GenBank/DDBJ whole genome shotgun (WGS) entry which is preliminary data.</text>
</comment>
<keyword evidence="2" id="KW-1185">Reference proteome</keyword>
<organism evidence="1 2">
    <name type="scientific">Levilactobacillus suantsaii</name>
    <dbReference type="NCBI Taxonomy" id="2292255"/>
    <lineage>
        <taxon>Bacteria</taxon>
        <taxon>Bacillati</taxon>
        <taxon>Bacillota</taxon>
        <taxon>Bacilli</taxon>
        <taxon>Lactobacillales</taxon>
        <taxon>Lactobacillaceae</taxon>
        <taxon>Levilactobacillus</taxon>
    </lineage>
</organism>
<dbReference type="AlphaFoldDB" id="A0A4Q0VKL3"/>
<sequence>MKIGKLILAGVTGVLLVGGLTTTASASSMKKGTPKVLRGTWYTKYHKMKQPKGYHRYQIRVKKHVAWMYDLIYNKHKKITTNTANFGIDKGLHYKKVTKNKYQVWGHAWNDTTTKHYTFTLSKHNKKVKVWQKTGHHNKYWDTFYK</sequence>
<evidence type="ECO:0000313" key="2">
    <source>
        <dbReference type="Proteomes" id="UP000290602"/>
    </source>
</evidence>
<dbReference type="RefSeq" id="WP_129032310.1">
    <property type="nucleotide sequence ID" value="NZ_CP059603.1"/>
</dbReference>
<dbReference type="EMBL" id="QXIL01000007">
    <property type="protein sequence ID" value="RXI78955.1"/>
    <property type="molecule type" value="Genomic_DNA"/>
</dbReference>